<evidence type="ECO:0000256" key="1">
    <source>
        <dbReference type="ARBA" id="ARBA00004651"/>
    </source>
</evidence>
<feature type="transmembrane region" description="Helical" evidence="6">
    <location>
        <begin position="290"/>
        <end position="313"/>
    </location>
</feature>
<feature type="transmembrane region" description="Helical" evidence="6">
    <location>
        <begin position="697"/>
        <end position="721"/>
    </location>
</feature>
<dbReference type="GO" id="GO:0022857">
    <property type="term" value="F:transmembrane transporter activity"/>
    <property type="evidence" value="ECO:0007669"/>
    <property type="project" value="TreeGrafter"/>
</dbReference>
<feature type="transmembrane region" description="Helical" evidence="6">
    <location>
        <begin position="334"/>
        <end position="359"/>
    </location>
</feature>
<comment type="subcellular location">
    <subcellularLocation>
        <location evidence="1">Cell membrane</location>
        <topology evidence="1">Multi-pass membrane protein</topology>
    </subcellularLocation>
</comment>
<comment type="caution">
    <text evidence="9">The sequence shown here is derived from an EMBL/GenBank/DDBJ whole genome shotgun (WGS) entry which is preliminary data.</text>
</comment>
<dbReference type="RefSeq" id="WP_062593472.1">
    <property type="nucleotide sequence ID" value="NZ_LQZQ01000050.1"/>
</dbReference>
<keyword evidence="3 6" id="KW-0812">Transmembrane</keyword>
<feature type="transmembrane region" description="Helical" evidence="6">
    <location>
        <begin position="749"/>
        <end position="769"/>
    </location>
</feature>
<evidence type="ECO:0000313" key="9">
    <source>
        <dbReference type="EMBL" id="KYG71581.1"/>
    </source>
</evidence>
<name>A0A150WYL5_ROSEK</name>
<dbReference type="OrthoDB" id="982637at2"/>
<keyword evidence="10" id="KW-1185">Reference proteome</keyword>
<evidence type="ECO:0000259" key="8">
    <source>
        <dbReference type="Pfam" id="PF12704"/>
    </source>
</evidence>
<accession>A0A150WYL5</accession>
<dbReference type="PANTHER" id="PTHR30572">
    <property type="entry name" value="MEMBRANE COMPONENT OF TRANSPORTER-RELATED"/>
    <property type="match status" value="1"/>
</dbReference>
<sequence length="820" mass="91279">MIVQLIKYAFRSFRKTPLIHLLNLTGLTIGLSVFFLISLYVYQEKSYESDFSNKEDIFQISSEMQGMMDGIAVSTPNLVLVQDEIPEVEAITAFTKGKADLATDDNKSLMADAIRTDAHFLKVFDFKVIVGDASSVLSKPSTAVITNEFAIQLFGSTDVLGEVVTYAGDTYLINGIIEKPRYKTQLDVDAIMHNAKVDVYETKAWGGATKHIYARINQATDRDSFEQSMDEIVLKYIYPHTKGDEAGNRSIENWKKDPAYRGLMIESLDELRTESKAMLNLMPKLDQSRLTTMIIVGIAALLISVINFINLSTAKATVRFKEVGVKRILGANRGLLITQFLIEAFIIVLLSAILALGVVELVIKLSADFGGSFVEFSVLHFSEWLMGAAFFIVGLTLLSAIYPALYLSSNKSFVLMRKGSPKTELSIFNATGFRKVATVVQFVGSISLIVAVIVMFLQIDFLRNRDLGYDDEGILTTNGLFYLSNPRDGSSTISAFQNELSKSPLIEEFGFSSRLPMDDVKQIPMPLKDANGNEHHAVIMRANIDYLKLMKFRLSKGTMFSGAEIGTSTVLNSDSTAKKQSLIRPVLINEMAARVFGLEEPIGELISGKYKVVGVIEDFFFNDLRRAVDPIIIVESQPNLYSYLTIRSKDQNSAKAFVESVWEKLTWVGYSDVRLEWEALESNYAELMSEENQGFSYMLFFSVLAVIVSCLGLFGLAVFTVDLRFHEFGIRKVLGASVIDIVQLFSKDFAKLIAIAFVVAIPVSIYALQNWLDGFANRISLSAGVFLFTGLITLFIVFSTILFQSLKAGRLNPVDTLRNE</sequence>
<feature type="transmembrane region" description="Helical" evidence="6">
    <location>
        <begin position="436"/>
        <end position="457"/>
    </location>
</feature>
<evidence type="ECO:0000313" key="10">
    <source>
        <dbReference type="Proteomes" id="UP000075583"/>
    </source>
</evidence>
<evidence type="ECO:0000256" key="6">
    <source>
        <dbReference type="SAM" id="Phobius"/>
    </source>
</evidence>
<keyword evidence="4 6" id="KW-1133">Transmembrane helix</keyword>
<reference evidence="9" key="1">
    <citation type="submission" date="2016-01" db="EMBL/GenBank/DDBJ databases">
        <title>Genome sequencing of Roseivirga ehrenbergii KMM 6017.</title>
        <authorList>
            <person name="Selvaratnam C."/>
            <person name="Thevarajoo S."/>
            <person name="Goh K.M."/>
            <person name="Ee R."/>
            <person name="Chan K.-G."/>
            <person name="Chong C.S."/>
        </authorList>
    </citation>
    <scope>NUCLEOTIDE SEQUENCE [LARGE SCALE GENOMIC DNA]</scope>
    <source>
        <strain evidence="9">KMM 6017</strain>
    </source>
</reference>
<feature type="transmembrane region" description="Helical" evidence="6">
    <location>
        <begin position="21"/>
        <end position="42"/>
    </location>
</feature>
<dbReference type="GO" id="GO:0005886">
    <property type="term" value="C:plasma membrane"/>
    <property type="evidence" value="ECO:0007669"/>
    <property type="project" value="UniProtKB-SubCell"/>
</dbReference>
<protein>
    <submittedName>
        <fullName evidence="9">Uncharacterized protein</fullName>
    </submittedName>
</protein>
<feature type="transmembrane region" description="Helical" evidence="6">
    <location>
        <begin position="781"/>
        <end position="803"/>
    </location>
</feature>
<dbReference type="PANTHER" id="PTHR30572:SF18">
    <property type="entry name" value="ABC-TYPE MACROLIDE FAMILY EXPORT SYSTEM PERMEASE COMPONENT 2"/>
    <property type="match status" value="1"/>
</dbReference>
<evidence type="ECO:0000256" key="4">
    <source>
        <dbReference type="ARBA" id="ARBA00022989"/>
    </source>
</evidence>
<keyword evidence="5 6" id="KW-0472">Membrane</keyword>
<dbReference type="InterPro" id="IPR050250">
    <property type="entry name" value="Macrolide_Exporter_MacB"/>
</dbReference>
<evidence type="ECO:0000256" key="3">
    <source>
        <dbReference type="ARBA" id="ARBA00022692"/>
    </source>
</evidence>
<feature type="domain" description="MacB-like periplasmic core" evidence="8">
    <location>
        <begin position="21"/>
        <end position="231"/>
    </location>
</feature>
<feature type="domain" description="ABC3 transporter permease C-terminal" evidence="7">
    <location>
        <begin position="294"/>
        <end position="408"/>
    </location>
</feature>
<dbReference type="EMBL" id="LQZQ01000050">
    <property type="protein sequence ID" value="KYG71581.1"/>
    <property type="molecule type" value="Genomic_DNA"/>
</dbReference>
<dbReference type="AlphaFoldDB" id="A0A150WYL5"/>
<feature type="domain" description="ABC3 transporter permease C-terminal" evidence="7">
    <location>
        <begin position="700"/>
        <end position="813"/>
    </location>
</feature>
<dbReference type="Proteomes" id="UP000075583">
    <property type="component" value="Unassembled WGS sequence"/>
</dbReference>
<evidence type="ECO:0000256" key="5">
    <source>
        <dbReference type="ARBA" id="ARBA00023136"/>
    </source>
</evidence>
<dbReference type="STRING" id="279360.MB14_09685"/>
<keyword evidence="2" id="KW-1003">Cell membrane</keyword>
<dbReference type="InterPro" id="IPR003838">
    <property type="entry name" value="ABC3_permease_C"/>
</dbReference>
<dbReference type="Pfam" id="PF02687">
    <property type="entry name" value="FtsX"/>
    <property type="match status" value="2"/>
</dbReference>
<evidence type="ECO:0000259" key="7">
    <source>
        <dbReference type="Pfam" id="PF02687"/>
    </source>
</evidence>
<organism evidence="9 10">
    <name type="scientific">Roseivirga ehrenbergii (strain DSM 102268 / JCM 13514 / KCTC 12282 / NCIMB 14502 / KMM 6017)</name>
    <dbReference type="NCBI Taxonomy" id="279360"/>
    <lineage>
        <taxon>Bacteria</taxon>
        <taxon>Pseudomonadati</taxon>
        <taxon>Bacteroidota</taxon>
        <taxon>Cytophagia</taxon>
        <taxon>Cytophagales</taxon>
        <taxon>Roseivirgaceae</taxon>
        <taxon>Roseivirga</taxon>
    </lineage>
</organism>
<feature type="transmembrane region" description="Helical" evidence="6">
    <location>
        <begin position="384"/>
        <end position="407"/>
    </location>
</feature>
<evidence type="ECO:0000256" key="2">
    <source>
        <dbReference type="ARBA" id="ARBA00022475"/>
    </source>
</evidence>
<dbReference type="InterPro" id="IPR025857">
    <property type="entry name" value="MacB_PCD"/>
</dbReference>
<dbReference type="Pfam" id="PF12704">
    <property type="entry name" value="MacB_PCD"/>
    <property type="match status" value="1"/>
</dbReference>
<proteinExistence type="predicted"/>
<gene>
    <name evidence="9" type="ORF">MB14_09685</name>
</gene>